<feature type="domain" description="NAD-dependent epimerase/dehydratase" evidence="2">
    <location>
        <begin position="9"/>
        <end position="93"/>
    </location>
</feature>
<dbReference type="InterPro" id="IPR036291">
    <property type="entry name" value="NAD(P)-bd_dom_sf"/>
</dbReference>
<name>A0AAW0BK35_9AGAR</name>
<dbReference type="Proteomes" id="UP001383192">
    <property type="component" value="Unassembled WGS sequence"/>
</dbReference>
<dbReference type="Pfam" id="PF01370">
    <property type="entry name" value="Epimerase"/>
    <property type="match status" value="2"/>
</dbReference>
<feature type="signal peptide" evidence="1">
    <location>
        <begin position="1"/>
        <end position="20"/>
    </location>
</feature>
<dbReference type="EMBL" id="JAYKXP010000099">
    <property type="protein sequence ID" value="KAK7026869.1"/>
    <property type="molecule type" value="Genomic_DNA"/>
</dbReference>
<organism evidence="3 4">
    <name type="scientific">Paramarasmius palmivorus</name>
    <dbReference type="NCBI Taxonomy" id="297713"/>
    <lineage>
        <taxon>Eukaryota</taxon>
        <taxon>Fungi</taxon>
        <taxon>Dikarya</taxon>
        <taxon>Basidiomycota</taxon>
        <taxon>Agaricomycotina</taxon>
        <taxon>Agaricomycetes</taxon>
        <taxon>Agaricomycetidae</taxon>
        <taxon>Agaricales</taxon>
        <taxon>Marasmiineae</taxon>
        <taxon>Marasmiaceae</taxon>
        <taxon>Paramarasmius</taxon>
    </lineage>
</organism>
<reference evidence="3 4" key="1">
    <citation type="submission" date="2024-01" db="EMBL/GenBank/DDBJ databases">
        <title>A draft genome for a cacao thread blight-causing isolate of Paramarasmius palmivorus.</title>
        <authorList>
            <person name="Baruah I.K."/>
            <person name="Bukari Y."/>
            <person name="Amoako-Attah I."/>
            <person name="Meinhardt L.W."/>
            <person name="Bailey B.A."/>
            <person name="Cohen S.P."/>
        </authorList>
    </citation>
    <scope>NUCLEOTIDE SEQUENCE [LARGE SCALE GENOMIC DNA]</scope>
    <source>
        <strain evidence="3 4">GH-12</strain>
    </source>
</reference>
<keyword evidence="4" id="KW-1185">Reference proteome</keyword>
<dbReference type="SUPFAM" id="SSF51735">
    <property type="entry name" value="NAD(P)-binding Rossmann-fold domains"/>
    <property type="match status" value="1"/>
</dbReference>
<protein>
    <recommendedName>
        <fullName evidence="2">NAD-dependent epimerase/dehydratase domain-containing protein</fullName>
    </recommendedName>
</protein>
<feature type="chain" id="PRO_5043855430" description="NAD-dependent epimerase/dehydratase domain-containing protein" evidence="1">
    <location>
        <begin position="21"/>
        <end position="349"/>
    </location>
</feature>
<evidence type="ECO:0000259" key="2">
    <source>
        <dbReference type="Pfam" id="PF01370"/>
    </source>
</evidence>
<dbReference type="GO" id="GO:0004029">
    <property type="term" value="F:aldehyde dehydrogenase (NAD+) activity"/>
    <property type="evidence" value="ECO:0007669"/>
    <property type="project" value="TreeGrafter"/>
</dbReference>
<dbReference type="PANTHER" id="PTHR48079">
    <property type="entry name" value="PROTEIN YEEZ"/>
    <property type="match status" value="1"/>
</dbReference>
<feature type="domain" description="NAD-dependent epimerase/dehydratase" evidence="2">
    <location>
        <begin position="168"/>
        <end position="248"/>
    </location>
</feature>
<sequence length="349" mass="37781">MASARMFRVFMLGSTGFLGSQLLVELSRSEIYAKTFHINALLRSVSQERESTLKGVYSDLEIVEGSLDDEDIIEEQASQADIVINCASSDNVHAVRATLSGLRTRSARQPENPPLYIHVSGLGIISDNCRGEAVDAIEYSDTDLDLMSLPPNNQHLLCDVPIVQAGSRQENPIRTAIIFPGWIYGAGEGVQKVTAPIRILLTLAQSAGYLGTWGNGHNRISTIHVKDAANAIITLMDAAFSGKALQVGNGAEELYFSVSQGEAVRLSELTAEMGNILYRKGVVTLPGSRPYPDEVLAPSGHAGWSLFGGNLLARPERLLRLGWQPTETAKTSLMGSLPVELEYAMQAKK</sequence>
<gene>
    <name evidence="3" type="ORF">VNI00_015411</name>
</gene>
<evidence type="ECO:0000313" key="3">
    <source>
        <dbReference type="EMBL" id="KAK7026869.1"/>
    </source>
</evidence>
<proteinExistence type="predicted"/>
<evidence type="ECO:0000256" key="1">
    <source>
        <dbReference type="SAM" id="SignalP"/>
    </source>
</evidence>
<dbReference type="InterPro" id="IPR001509">
    <property type="entry name" value="Epimerase_deHydtase"/>
</dbReference>
<dbReference type="GO" id="GO:0005737">
    <property type="term" value="C:cytoplasm"/>
    <property type="evidence" value="ECO:0007669"/>
    <property type="project" value="TreeGrafter"/>
</dbReference>
<dbReference type="AlphaFoldDB" id="A0AAW0BK35"/>
<comment type="caution">
    <text evidence="3">The sequence shown here is derived from an EMBL/GenBank/DDBJ whole genome shotgun (WGS) entry which is preliminary data.</text>
</comment>
<keyword evidence="1" id="KW-0732">Signal</keyword>
<accession>A0AAW0BK35</accession>
<dbReference type="PANTHER" id="PTHR48079:SF6">
    <property type="entry name" value="NAD(P)-BINDING DOMAIN-CONTAINING PROTEIN-RELATED"/>
    <property type="match status" value="1"/>
</dbReference>
<dbReference type="InterPro" id="IPR051783">
    <property type="entry name" value="NAD(P)-dependent_oxidoreduct"/>
</dbReference>
<evidence type="ECO:0000313" key="4">
    <source>
        <dbReference type="Proteomes" id="UP001383192"/>
    </source>
</evidence>
<dbReference type="Gene3D" id="3.40.50.720">
    <property type="entry name" value="NAD(P)-binding Rossmann-like Domain"/>
    <property type="match status" value="1"/>
</dbReference>